<dbReference type="RefSeq" id="WP_233730713.1">
    <property type="nucleotide sequence ID" value="NZ_JAJVCN010000003.1"/>
</dbReference>
<evidence type="ECO:0000313" key="1">
    <source>
        <dbReference type="EMBL" id="MCE7009278.1"/>
    </source>
</evidence>
<keyword evidence="2" id="KW-1185">Reference proteome</keyword>
<dbReference type="EMBL" id="JAJVCN010000003">
    <property type="protein sequence ID" value="MCE7009278.1"/>
    <property type="molecule type" value="Genomic_DNA"/>
</dbReference>
<reference evidence="1 2" key="1">
    <citation type="submission" date="2021-12" db="EMBL/GenBank/DDBJ databases">
        <title>Genome sequence of Kibdelosporangium philippinense ATCC 49844.</title>
        <authorList>
            <person name="Fedorov E.A."/>
            <person name="Omeragic M."/>
            <person name="Shalygina K.F."/>
            <person name="Maclea K.S."/>
        </authorList>
    </citation>
    <scope>NUCLEOTIDE SEQUENCE [LARGE SCALE GENOMIC DNA]</scope>
    <source>
        <strain evidence="1 2">ATCC 49844</strain>
    </source>
</reference>
<dbReference type="Proteomes" id="UP001521150">
    <property type="component" value="Unassembled WGS sequence"/>
</dbReference>
<protein>
    <submittedName>
        <fullName evidence="1">Uncharacterized protein</fullName>
    </submittedName>
</protein>
<accession>A0ABS8ZNE4</accession>
<comment type="caution">
    <text evidence="1">The sequence shown here is derived from an EMBL/GenBank/DDBJ whole genome shotgun (WGS) entry which is preliminary data.</text>
</comment>
<name>A0ABS8ZNE4_9PSEU</name>
<organism evidence="1 2">
    <name type="scientific">Kibdelosporangium philippinense</name>
    <dbReference type="NCBI Taxonomy" id="211113"/>
    <lineage>
        <taxon>Bacteria</taxon>
        <taxon>Bacillati</taxon>
        <taxon>Actinomycetota</taxon>
        <taxon>Actinomycetes</taxon>
        <taxon>Pseudonocardiales</taxon>
        <taxon>Pseudonocardiaceae</taxon>
        <taxon>Kibdelosporangium</taxon>
    </lineage>
</organism>
<sequence>MDDNVFDELFGETVRINTEGVLVTAADSNSVSEGLPFTEETVQRLLTSEPMASPGACILARAWQYRDQILAR</sequence>
<gene>
    <name evidence="1" type="ORF">LWC34_41660</name>
</gene>
<proteinExistence type="predicted"/>
<evidence type="ECO:0000313" key="2">
    <source>
        <dbReference type="Proteomes" id="UP001521150"/>
    </source>
</evidence>